<dbReference type="Pfam" id="PF13432">
    <property type="entry name" value="TPR_16"/>
    <property type="match status" value="1"/>
</dbReference>
<dbReference type="PANTHER" id="PTHR35788">
    <property type="entry name" value="EXPORTED PROTEIN-RELATED"/>
    <property type="match status" value="1"/>
</dbReference>
<gene>
    <name evidence="4" type="ORF">U7230_13595</name>
</gene>
<evidence type="ECO:0000256" key="2">
    <source>
        <dbReference type="SAM" id="MobiDB-lite"/>
    </source>
</evidence>
<feature type="transmembrane region" description="Helical" evidence="3">
    <location>
        <begin position="164"/>
        <end position="180"/>
    </location>
</feature>
<dbReference type="EMBL" id="CP141615">
    <property type="protein sequence ID" value="WRP17103.1"/>
    <property type="molecule type" value="Genomic_DNA"/>
</dbReference>
<accession>A0ABZ1BWY0</accession>
<keyword evidence="1" id="KW-0802">TPR repeat</keyword>
<dbReference type="InterPro" id="IPR019734">
    <property type="entry name" value="TPR_rpt"/>
</dbReference>
<evidence type="ECO:0000256" key="1">
    <source>
        <dbReference type="PROSITE-ProRule" id="PRU00339"/>
    </source>
</evidence>
<dbReference type="PROSITE" id="PS50005">
    <property type="entry name" value="TPR"/>
    <property type="match status" value="3"/>
</dbReference>
<dbReference type="SUPFAM" id="SSF48452">
    <property type="entry name" value="TPR-like"/>
    <property type="match status" value="1"/>
</dbReference>
<sequence>MPSESTEAASPGAEGSLSQQLAVAQSLLDAGKVGEALLRLTALESAHARSAPLSNKMGVCLARMGRLEEAEARFREAAELDPSFAPAWSNLGNVYLERGRLQEAEDAYRRALQLDPSYAQAHRNLAAALKRMGRLDEAVRHLKEAVRLEQELARQSRPREATRWLLYAGLGVVILLYWLSRHGLKTVVGLLIGGGMLLASAGAPARAEAAAGPQPAETGRVWRFPEGISLAGVDVASLTVEEARASLQTFASSLLQQPVVLRAPGARWEVVPAQVGIEPDVELMLGKALSAALEGRRAVVGLELRRPNTREWAALVQSLVRELEVPPQPPRVYVRQDGEAEIVPGRSGRRIDREGLERALMGASAALKLRAVDVPLRAVPPAPSVEDLQALRRPRLLASYQTRFDPAAEERAANIAIAAAALDGMVLKPGATFSFNEAVGPRITERGYRTAPVILDGQLVPDVGGGVCQVSSTLYNAALLAGLEARRRAPHSIPVWYVPLARDATVAYGLIDLRLVNPTGDYLAVSARVGGGRLQVALWGPPDAQPLPWRLRTLVEQAIPAGLPPAAGQVEVTVQPNAARTGYVATLWRELPLYGPWAWRQQVNRSVYRPYPAAAAPASEEGKTEAPVNMDAHAPVPNS</sequence>
<dbReference type="SMART" id="SM00028">
    <property type="entry name" value="TPR"/>
    <property type="match status" value="3"/>
</dbReference>
<protein>
    <submittedName>
        <fullName evidence="4">VanW family protein</fullName>
    </submittedName>
</protein>
<dbReference type="InterPro" id="IPR011990">
    <property type="entry name" value="TPR-like_helical_dom_sf"/>
</dbReference>
<name>A0ABZ1BWY0_9FIRM</name>
<keyword evidence="5" id="KW-1185">Reference proteome</keyword>
<dbReference type="Pfam" id="PF04294">
    <property type="entry name" value="VanW"/>
    <property type="match status" value="1"/>
</dbReference>
<proteinExistence type="predicted"/>
<keyword evidence="3" id="KW-0472">Membrane</keyword>
<dbReference type="Proteomes" id="UP001332192">
    <property type="component" value="Chromosome"/>
</dbReference>
<keyword evidence="3" id="KW-0812">Transmembrane</keyword>
<dbReference type="InterPro" id="IPR007391">
    <property type="entry name" value="Vancomycin_resist_VanW"/>
</dbReference>
<dbReference type="PANTHER" id="PTHR35788:SF1">
    <property type="entry name" value="EXPORTED PROTEIN"/>
    <property type="match status" value="1"/>
</dbReference>
<dbReference type="Pfam" id="PF13414">
    <property type="entry name" value="TPR_11"/>
    <property type="match status" value="1"/>
</dbReference>
<dbReference type="PROSITE" id="PS50293">
    <property type="entry name" value="TPR_REGION"/>
    <property type="match status" value="1"/>
</dbReference>
<organism evidence="4 5">
    <name type="scientific">Carboxydichorda subterranea</name>
    <dbReference type="NCBI Taxonomy" id="3109565"/>
    <lineage>
        <taxon>Bacteria</taxon>
        <taxon>Bacillati</taxon>
        <taxon>Bacillota</taxon>
        <taxon>Limnochordia</taxon>
        <taxon>Limnochordales</taxon>
        <taxon>Geochordaceae</taxon>
        <taxon>Carboxydichorda</taxon>
    </lineage>
</organism>
<evidence type="ECO:0000313" key="5">
    <source>
        <dbReference type="Proteomes" id="UP001332192"/>
    </source>
</evidence>
<dbReference type="RefSeq" id="WP_324716375.1">
    <property type="nucleotide sequence ID" value="NZ_CP141615.1"/>
</dbReference>
<dbReference type="Gene3D" id="1.25.40.10">
    <property type="entry name" value="Tetratricopeptide repeat domain"/>
    <property type="match status" value="1"/>
</dbReference>
<keyword evidence="3" id="KW-1133">Transmembrane helix</keyword>
<reference evidence="4 5" key="1">
    <citation type="journal article" date="2024" name="Front. Microbiol.">
        <title>Novel thermophilic genera Geochorda gen. nov. and Carboxydochorda gen. nov. from the deep terrestrial subsurface reveal the ecophysiological diversity in the class Limnochordia.</title>
        <authorList>
            <person name="Karnachuk O.V."/>
            <person name="Lukina A.P."/>
            <person name="Avakyan M.R."/>
            <person name="Kadnikov V.V."/>
            <person name="Begmatov S."/>
            <person name="Beletsky A.V."/>
            <person name="Vlasova K.G."/>
            <person name="Novikov A.A."/>
            <person name="Shcherbakova V.A."/>
            <person name="Mardanov A.V."/>
            <person name="Ravin N.V."/>
        </authorList>
    </citation>
    <scope>NUCLEOTIDE SEQUENCE [LARGE SCALE GENOMIC DNA]</scope>
    <source>
        <strain evidence="4 5">L945</strain>
    </source>
</reference>
<feature type="repeat" description="TPR" evidence="1">
    <location>
        <begin position="119"/>
        <end position="152"/>
    </location>
</feature>
<feature type="repeat" description="TPR" evidence="1">
    <location>
        <begin position="85"/>
        <end position="118"/>
    </location>
</feature>
<feature type="repeat" description="TPR" evidence="1">
    <location>
        <begin position="51"/>
        <end position="84"/>
    </location>
</feature>
<dbReference type="InterPro" id="IPR052913">
    <property type="entry name" value="Glycopeptide_resist_protein"/>
</dbReference>
<evidence type="ECO:0000256" key="3">
    <source>
        <dbReference type="SAM" id="Phobius"/>
    </source>
</evidence>
<evidence type="ECO:0000313" key="4">
    <source>
        <dbReference type="EMBL" id="WRP17103.1"/>
    </source>
</evidence>
<feature type="region of interest" description="Disordered" evidence="2">
    <location>
        <begin position="613"/>
        <end position="639"/>
    </location>
</feature>